<accession>A0A7K4NQR4</accession>
<dbReference type="AlphaFoldDB" id="A0A7K4NQR4"/>
<dbReference type="Gene3D" id="3.40.50.11190">
    <property type="match status" value="1"/>
</dbReference>
<reference evidence="1 2" key="1">
    <citation type="journal article" date="2019" name="Environ. Microbiol.">
        <title>Genomics insights into ecotype formation of ammonia-oxidizing archaea in the deep ocean.</title>
        <authorList>
            <person name="Wang Y."/>
            <person name="Huang J.M."/>
            <person name="Cui G.J."/>
            <person name="Nunoura T."/>
            <person name="Takaki Y."/>
            <person name="Li W.L."/>
            <person name="Li J."/>
            <person name="Gao Z.M."/>
            <person name="Takai K."/>
            <person name="Zhang A.Q."/>
            <person name="Stepanauskas R."/>
        </authorList>
    </citation>
    <scope>NUCLEOTIDE SEQUENCE [LARGE SCALE GENOMIC DNA]</scope>
    <source>
        <strain evidence="1 2">F20</strain>
    </source>
</reference>
<protein>
    <submittedName>
        <fullName evidence="1">UDP-2,4-diacetamido-2,4, 6-trideoxy-beta-L-altropyranose hydrolase</fullName>
        <ecNumber evidence="1">3.6.1.57</ecNumber>
    </submittedName>
</protein>
<dbReference type="EC" id="3.6.1.57" evidence="1"/>
<proteinExistence type="predicted"/>
<evidence type="ECO:0000313" key="2">
    <source>
        <dbReference type="Proteomes" id="UP000526196"/>
    </source>
</evidence>
<evidence type="ECO:0000313" key="1">
    <source>
        <dbReference type="EMBL" id="NWK05359.1"/>
    </source>
</evidence>
<dbReference type="InterPro" id="IPR007152">
    <property type="entry name" value="DUF354"/>
</dbReference>
<dbReference type="SUPFAM" id="SSF53756">
    <property type="entry name" value="UDP-Glycosyltransferase/glycogen phosphorylase"/>
    <property type="match status" value="1"/>
</dbReference>
<dbReference type="InterPro" id="IPR020023">
    <property type="entry name" value="PseG"/>
</dbReference>
<dbReference type="GO" id="GO:0016787">
    <property type="term" value="F:hydrolase activity"/>
    <property type="evidence" value="ECO:0007669"/>
    <property type="project" value="UniProtKB-KW"/>
</dbReference>
<sequence length="362" mass="41838">MNKKCIFFRVDSSDILGFGHLNRCLILAKTLQKKGFEIHFICKNLKGNLISKIKICGFTIHKIKNSKNTIEYDYQNTKKILKKFNWNIPCIIIDNYHWGKKYEEGLRPLTKNIFVIDDLADRKHDCDILLDQNLYVNFKKRYKGLVPNKCIKLLGPKYVLLRKEFLVRKKRKHTSKIKKIFISFGGQDCSDQSIKVLKAIKKSKLKYDKINLVIGKYNKFLNKLKLISKEIDNIEIFSGTNNISGLMENSDLGIGASGSMMWERAYLGIPSLVSIIAKNQKLAAESMEKIGCVKNLGLAKNVSVKDYVKYFINMKISDLNKMSERNYKLIDGKGAERISQKMIMIIKEQENKENLVSREEKC</sequence>
<keyword evidence="1" id="KW-0378">Hydrolase</keyword>
<dbReference type="EMBL" id="JACASX010000006">
    <property type="protein sequence ID" value="NWK05359.1"/>
    <property type="molecule type" value="Genomic_DNA"/>
</dbReference>
<dbReference type="Proteomes" id="UP000526196">
    <property type="component" value="Unassembled WGS sequence"/>
</dbReference>
<dbReference type="NCBIfam" id="TIGR03590">
    <property type="entry name" value="PseG"/>
    <property type="match status" value="1"/>
</dbReference>
<dbReference type="Pfam" id="PF04007">
    <property type="entry name" value="DUF354"/>
    <property type="match status" value="1"/>
</dbReference>
<gene>
    <name evidence="1" type="primary">pseG</name>
    <name evidence="1" type="ORF">HX833_04625</name>
</gene>
<dbReference type="Gene3D" id="3.40.50.2000">
    <property type="entry name" value="Glycogen Phosphorylase B"/>
    <property type="match status" value="1"/>
</dbReference>
<comment type="caution">
    <text evidence="1">The sequence shown here is derived from an EMBL/GenBank/DDBJ whole genome shotgun (WGS) entry which is preliminary data.</text>
</comment>
<organism evidence="1 2">
    <name type="scientific">Marine Group I thaumarchaeote</name>
    <dbReference type="NCBI Taxonomy" id="2511932"/>
    <lineage>
        <taxon>Archaea</taxon>
        <taxon>Nitrososphaerota</taxon>
        <taxon>Marine Group I</taxon>
    </lineage>
</organism>
<name>A0A7K4NQR4_9ARCH</name>